<dbReference type="PANTHER" id="PTHR47482:SF5">
    <property type="entry name" value="FAR1 DOMAIN-CONTAINING PROTEIN"/>
    <property type="match status" value="1"/>
</dbReference>
<gene>
    <name evidence="1" type="ORF">PIB30_043146</name>
</gene>
<protein>
    <submittedName>
        <fullName evidence="1">Uncharacterized protein</fullName>
    </submittedName>
</protein>
<name>A0ABU6YE90_9FABA</name>
<accession>A0ABU6YE90</accession>
<comment type="caution">
    <text evidence="1">The sequence shown here is derived from an EMBL/GenBank/DDBJ whole genome shotgun (WGS) entry which is preliminary data.</text>
</comment>
<evidence type="ECO:0000313" key="2">
    <source>
        <dbReference type="Proteomes" id="UP001341840"/>
    </source>
</evidence>
<reference evidence="1 2" key="1">
    <citation type="journal article" date="2023" name="Plants (Basel)">
        <title>Bridging the Gap: Combining Genomics and Transcriptomics Approaches to Understand Stylosanthes scabra, an Orphan Legume from the Brazilian Caatinga.</title>
        <authorList>
            <person name="Ferreira-Neto J.R.C."/>
            <person name="da Silva M.D."/>
            <person name="Binneck E."/>
            <person name="de Melo N.F."/>
            <person name="da Silva R.H."/>
            <person name="de Melo A.L.T.M."/>
            <person name="Pandolfi V."/>
            <person name="Bustamante F.O."/>
            <person name="Brasileiro-Vidal A.C."/>
            <person name="Benko-Iseppon A.M."/>
        </authorList>
    </citation>
    <scope>NUCLEOTIDE SEQUENCE [LARGE SCALE GENOMIC DNA]</scope>
    <source>
        <tissue evidence="1">Leaves</tissue>
    </source>
</reference>
<dbReference type="PANTHER" id="PTHR47482">
    <property type="entry name" value="OS11G0632001 PROTEIN"/>
    <property type="match status" value="1"/>
</dbReference>
<proteinExistence type="predicted"/>
<keyword evidence="2" id="KW-1185">Reference proteome</keyword>
<dbReference type="Proteomes" id="UP001341840">
    <property type="component" value="Unassembled WGS sequence"/>
</dbReference>
<dbReference type="EMBL" id="JASCZI010241905">
    <property type="protein sequence ID" value="MED6208231.1"/>
    <property type="molecule type" value="Genomic_DNA"/>
</dbReference>
<evidence type="ECO:0000313" key="1">
    <source>
        <dbReference type="EMBL" id="MED6208231.1"/>
    </source>
</evidence>
<organism evidence="1 2">
    <name type="scientific">Stylosanthes scabra</name>
    <dbReference type="NCBI Taxonomy" id="79078"/>
    <lineage>
        <taxon>Eukaryota</taxon>
        <taxon>Viridiplantae</taxon>
        <taxon>Streptophyta</taxon>
        <taxon>Embryophyta</taxon>
        <taxon>Tracheophyta</taxon>
        <taxon>Spermatophyta</taxon>
        <taxon>Magnoliopsida</taxon>
        <taxon>eudicotyledons</taxon>
        <taxon>Gunneridae</taxon>
        <taxon>Pentapetalae</taxon>
        <taxon>rosids</taxon>
        <taxon>fabids</taxon>
        <taxon>Fabales</taxon>
        <taxon>Fabaceae</taxon>
        <taxon>Papilionoideae</taxon>
        <taxon>50 kb inversion clade</taxon>
        <taxon>dalbergioids sensu lato</taxon>
        <taxon>Dalbergieae</taxon>
        <taxon>Pterocarpus clade</taxon>
        <taxon>Stylosanthes</taxon>
    </lineage>
</organism>
<sequence length="172" mass="19472">MSGLLPSHRSMSEAEIALMNNMRKAGISTSQVYAFLASQRGGFDKLNYGLRDMYNQIAKKRHEIPDDVGRALNMLDEMASKDKCLYYGDLRETDGREFYAEYETAHGVPVMQTCIEPLEMCAAGIYTQEVFLIFRLILVRAGAMRVFDGQTRDDAITFVSMPSQEIYGQLSR</sequence>